<dbReference type="EMBL" id="BQNB010019958">
    <property type="protein sequence ID" value="GJT90822.1"/>
    <property type="molecule type" value="Genomic_DNA"/>
</dbReference>
<evidence type="ECO:0000256" key="1">
    <source>
        <dbReference type="SAM" id="Coils"/>
    </source>
</evidence>
<proteinExistence type="predicted"/>
<feature type="region of interest" description="Disordered" evidence="2">
    <location>
        <begin position="447"/>
        <end position="489"/>
    </location>
</feature>
<keyword evidence="1" id="KW-0175">Coiled coil</keyword>
<keyword evidence="4" id="KW-1185">Reference proteome</keyword>
<accession>A0ABQ5HU85</accession>
<reference evidence="3" key="2">
    <citation type="submission" date="2022-01" db="EMBL/GenBank/DDBJ databases">
        <authorList>
            <person name="Yamashiro T."/>
            <person name="Shiraishi A."/>
            <person name="Satake H."/>
            <person name="Nakayama K."/>
        </authorList>
    </citation>
    <scope>NUCLEOTIDE SEQUENCE</scope>
</reference>
<comment type="caution">
    <text evidence="3">The sequence shown here is derived from an EMBL/GenBank/DDBJ whole genome shotgun (WGS) entry which is preliminary data.</text>
</comment>
<evidence type="ECO:0000313" key="3">
    <source>
        <dbReference type="EMBL" id="GJT90822.1"/>
    </source>
</evidence>
<reference evidence="3" key="1">
    <citation type="journal article" date="2022" name="Int. J. Mol. Sci.">
        <title>Draft Genome of Tanacetum Coccineum: Genomic Comparison of Closely Related Tanacetum-Family Plants.</title>
        <authorList>
            <person name="Yamashiro T."/>
            <person name="Shiraishi A."/>
            <person name="Nakayama K."/>
            <person name="Satake H."/>
        </authorList>
    </citation>
    <scope>NUCLEOTIDE SEQUENCE</scope>
</reference>
<sequence length="552" mass="62367">MAYTSSGSSSSSDSEVDSYSKSCVKAYATLKEQYDSLSSDYKRYQFNLVSCKACLESVEARLTHYKKNETVLEEKINVLNLEVKLRDNAFVENQKKLEKSEKERDELKLTLEKFQNSSKSLNNLLESQVCDKFKTGLGYNVDANFYAASLLELYSFKLILNIMDEIVKSQHIAKGSTRKKGVIDSGCSRHMTRNKCYLTKYEDYDGGFVSFGDGKGGGDIVERAITTDASLVAAQDSDNIIRTQTTAMPNVDIPQGMDTSGKGHTSRSGDGRMAYTFELMDIVPLTPHDSPLPRGCLTWRKRGIAQAVGDPQLENILKTEEVKHLLPKKGNIQEVEFFVMIWHEGGASKEGGKVTRTTLMFQRLWILIDLIDDMGINVEERQLFKNAQFKKLKHGCLLSETTQKKIHEFRDTLIQHMESVKKSIDERAQHKREYDSWVNERQIQTTEDKVDTGKAVDASLVNTESIGTESKEQDTSSRSGNDAHADDADIRPIYDEEPMVEVQTTAEINIFATGQQHTEQPEFNNEGKVDQNVEQCHDTCHCQLKFTDNQNN</sequence>
<organism evidence="3 4">
    <name type="scientific">Tanacetum coccineum</name>
    <dbReference type="NCBI Taxonomy" id="301880"/>
    <lineage>
        <taxon>Eukaryota</taxon>
        <taxon>Viridiplantae</taxon>
        <taxon>Streptophyta</taxon>
        <taxon>Embryophyta</taxon>
        <taxon>Tracheophyta</taxon>
        <taxon>Spermatophyta</taxon>
        <taxon>Magnoliopsida</taxon>
        <taxon>eudicotyledons</taxon>
        <taxon>Gunneridae</taxon>
        <taxon>Pentapetalae</taxon>
        <taxon>asterids</taxon>
        <taxon>campanulids</taxon>
        <taxon>Asterales</taxon>
        <taxon>Asteraceae</taxon>
        <taxon>Asteroideae</taxon>
        <taxon>Anthemideae</taxon>
        <taxon>Anthemidinae</taxon>
        <taxon>Tanacetum</taxon>
    </lineage>
</organism>
<protein>
    <submittedName>
        <fullName evidence="3">Uncharacterized protein</fullName>
    </submittedName>
</protein>
<gene>
    <name evidence="3" type="ORF">Tco_1079667</name>
</gene>
<feature type="compositionally biased region" description="Basic and acidic residues" evidence="2">
    <location>
        <begin position="469"/>
        <end position="489"/>
    </location>
</feature>
<evidence type="ECO:0000313" key="4">
    <source>
        <dbReference type="Proteomes" id="UP001151760"/>
    </source>
</evidence>
<dbReference type="Proteomes" id="UP001151760">
    <property type="component" value="Unassembled WGS sequence"/>
</dbReference>
<feature type="coiled-coil region" evidence="1">
    <location>
        <begin position="55"/>
        <end position="124"/>
    </location>
</feature>
<name>A0ABQ5HU85_9ASTR</name>
<evidence type="ECO:0000256" key="2">
    <source>
        <dbReference type="SAM" id="MobiDB-lite"/>
    </source>
</evidence>